<keyword evidence="3" id="KW-1185">Reference proteome</keyword>
<dbReference type="PANTHER" id="PTHR38013">
    <property type="entry name" value="GLYCOPROTEIN/POLYSACCHARIDE METABOLISM"/>
    <property type="match status" value="1"/>
</dbReference>
<reference evidence="2 3" key="1">
    <citation type="submission" date="2018-03" db="EMBL/GenBank/DDBJ databases">
        <title>The draft genome of Mesorhizobium soli JCM 19897.</title>
        <authorList>
            <person name="Li L."/>
            <person name="Liu L."/>
            <person name="Liang L."/>
            <person name="Wang T."/>
            <person name="Zhang X."/>
        </authorList>
    </citation>
    <scope>NUCLEOTIDE SEQUENCE [LARGE SCALE GENOMIC DNA]</scope>
    <source>
        <strain evidence="2 3">JCM 19897</strain>
    </source>
</reference>
<dbReference type="Pfam" id="PF03724">
    <property type="entry name" value="META"/>
    <property type="match status" value="1"/>
</dbReference>
<proteinExistence type="predicted"/>
<dbReference type="InterPro" id="IPR053196">
    <property type="entry name" value="Lipoprotein_YbaY-like"/>
</dbReference>
<gene>
    <name evidence="2" type="ORF">C7I85_08995</name>
</gene>
<sequence>MLDKLAEFVIFGFAPLIVGALVMPIESRADEKVITGEVVYRERIALPPSAVLTVQLVDETPTGEPGAIIGQQTIANAGQAPIKFEISFDPVAIRPGTKYALEANITVDHTLWFENDERYQLDPLTAGPQTLTLKMVNKTGSQSMLKKSGTFELPAGIFDTIWLAEDIEGRGVIDDAQSTFKVSSDGSVSGRGGCNSYFGKATVEGNSIKVSDIASTFMACAPALMDQEKKLFSALGKAASFRLNEGKLYLADNEGRDVLRFASQG</sequence>
<dbReference type="AlphaFoldDB" id="A0A2P7SFF3"/>
<feature type="domain" description="DUF306" evidence="1">
    <location>
        <begin position="156"/>
        <end position="261"/>
    </location>
</feature>
<dbReference type="Pfam" id="PF09619">
    <property type="entry name" value="YscW"/>
    <property type="match status" value="1"/>
</dbReference>
<evidence type="ECO:0000313" key="3">
    <source>
        <dbReference type="Proteomes" id="UP000240653"/>
    </source>
</evidence>
<comment type="caution">
    <text evidence="2">The sequence shown here is derived from an EMBL/GenBank/DDBJ whole genome shotgun (WGS) entry which is preliminary data.</text>
</comment>
<evidence type="ECO:0000313" key="2">
    <source>
        <dbReference type="EMBL" id="PSJ61213.1"/>
    </source>
</evidence>
<evidence type="ECO:0000259" key="1">
    <source>
        <dbReference type="Pfam" id="PF03724"/>
    </source>
</evidence>
<protein>
    <recommendedName>
        <fullName evidence="1">DUF306 domain-containing protein</fullName>
    </recommendedName>
</protein>
<dbReference type="OrthoDB" id="9809132at2"/>
<dbReference type="PANTHER" id="PTHR38013:SF1">
    <property type="entry name" value="GLYCOPROTEIN_POLYSACCHARIDE METABOLISM"/>
    <property type="match status" value="1"/>
</dbReference>
<accession>A0A2P7SFF3</accession>
<organism evidence="2 3">
    <name type="scientific">Pseudaminobacter soli</name>
    <name type="common">ex Li et al. 2025</name>
    <dbReference type="NCBI Taxonomy" id="1295366"/>
    <lineage>
        <taxon>Bacteria</taxon>
        <taxon>Pseudomonadati</taxon>
        <taxon>Pseudomonadota</taxon>
        <taxon>Alphaproteobacteria</taxon>
        <taxon>Hyphomicrobiales</taxon>
        <taxon>Phyllobacteriaceae</taxon>
        <taxon>Pseudaminobacter</taxon>
    </lineage>
</organism>
<dbReference type="RefSeq" id="WP_106723645.1">
    <property type="nucleotide sequence ID" value="NZ_PXYL01000004.1"/>
</dbReference>
<dbReference type="InterPro" id="IPR039366">
    <property type="entry name" value="Pilotin"/>
</dbReference>
<dbReference type="Gene3D" id="2.40.128.270">
    <property type="match status" value="1"/>
</dbReference>
<name>A0A2P7SFF3_9HYPH</name>
<dbReference type="EMBL" id="PXYL01000004">
    <property type="protein sequence ID" value="PSJ61213.1"/>
    <property type="molecule type" value="Genomic_DNA"/>
</dbReference>
<dbReference type="InterPro" id="IPR005184">
    <property type="entry name" value="DUF306_Meta_HslJ"/>
</dbReference>
<dbReference type="InterPro" id="IPR038670">
    <property type="entry name" value="HslJ-like_sf"/>
</dbReference>
<dbReference type="Proteomes" id="UP000240653">
    <property type="component" value="Unassembled WGS sequence"/>
</dbReference>